<proteinExistence type="predicted"/>
<dbReference type="GO" id="GO:0000287">
    <property type="term" value="F:magnesium ion binding"/>
    <property type="evidence" value="ECO:0007669"/>
    <property type="project" value="InterPro"/>
</dbReference>
<dbReference type="PANTHER" id="PTHR12215">
    <property type="entry name" value="PHOSPHOPANTETHEINE TRANSFERASE"/>
    <property type="match status" value="1"/>
</dbReference>
<dbReference type="Proteomes" id="UP000095085">
    <property type="component" value="Unassembled WGS sequence"/>
</dbReference>
<feature type="domain" description="4'-phosphopantetheinyl transferase" evidence="3">
    <location>
        <begin position="120"/>
        <end position="180"/>
    </location>
</feature>
<sequence>MNFPIDQETVYVFTTRTGDSELVDYLKDDFNFEVTARKLNLKQQAHLQLIRSTDLKIKKLVTQLFTKYILNYFLGQLDPWKDIQFEYNQYGKPKLPNLEFNQSSSNDLISMADSIDPNQILDQFYDIFHPIEMKILLQENDVNIRYTKFNQLWTLKEAFTKLIGSGLNIDLKQFGFAFEQNVKLQDCIDDYQFMNEYELMTNHIIVYQDV</sequence>
<dbReference type="GeneID" id="30997380"/>
<evidence type="ECO:0000256" key="2">
    <source>
        <dbReference type="ARBA" id="ARBA00022679"/>
    </source>
</evidence>
<evidence type="ECO:0000259" key="3">
    <source>
        <dbReference type="Pfam" id="PF01648"/>
    </source>
</evidence>
<dbReference type="Pfam" id="PF01648">
    <property type="entry name" value="ACPS"/>
    <property type="match status" value="1"/>
</dbReference>
<gene>
    <name evidence="4" type="ORF">HYPBUDRAFT_169160</name>
</gene>
<keyword evidence="2" id="KW-0808">Transferase</keyword>
<dbReference type="PANTHER" id="PTHR12215:SF10">
    <property type="entry name" value="L-AMINOADIPATE-SEMIALDEHYDE DEHYDROGENASE-PHOSPHOPANTETHEINYL TRANSFERASE"/>
    <property type="match status" value="1"/>
</dbReference>
<dbReference type="RefSeq" id="XP_020073659.1">
    <property type="nucleotide sequence ID" value="XM_020222831.1"/>
</dbReference>
<dbReference type="EMBL" id="KV454549">
    <property type="protein sequence ID" value="ODV64592.1"/>
    <property type="molecule type" value="Genomic_DNA"/>
</dbReference>
<dbReference type="GO" id="GO:0008897">
    <property type="term" value="F:holo-[acyl-carrier-protein] synthase activity"/>
    <property type="evidence" value="ECO:0007669"/>
    <property type="project" value="UniProtKB-EC"/>
</dbReference>
<dbReference type="InterPro" id="IPR008278">
    <property type="entry name" value="4-PPantetheinyl_Trfase_dom"/>
</dbReference>
<dbReference type="OrthoDB" id="26719at2759"/>
<protein>
    <recommendedName>
        <fullName evidence="1">holo-[acyl-carrier-protein] synthase</fullName>
        <ecNumber evidence="1">2.7.8.7</ecNumber>
    </recommendedName>
</protein>
<reference evidence="5" key="1">
    <citation type="submission" date="2016-05" db="EMBL/GenBank/DDBJ databases">
        <title>Comparative genomics of biotechnologically important yeasts.</title>
        <authorList>
            <consortium name="DOE Joint Genome Institute"/>
            <person name="Riley R."/>
            <person name="Haridas S."/>
            <person name="Wolfe K.H."/>
            <person name="Lopes M.R."/>
            <person name="Hittinger C.T."/>
            <person name="Goker M."/>
            <person name="Salamov A."/>
            <person name="Wisecaver J."/>
            <person name="Long T.M."/>
            <person name="Aerts A.L."/>
            <person name="Barry K."/>
            <person name="Choi C."/>
            <person name="Clum A."/>
            <person name="Coughlan A.Y."/>
            <person name="Deshpande S."/>
            <person name="Douglass A.P."/>
            <person name="Hanson S.J."/>
            <person name="Klenk H.-P."/>
            <person name="Labutti K."/>
            <person name="Lapidus A."/>
            <person name="Lindquist E."/>
            <person name="Lipzen A."/>
            <person name="Meier-Kolthoff J.P."/>
            <person name="Ohm R.A."/>
            <person name="Otillar R.P."/>
            <person name="Pangilinan J."/>
            <person name="Peng Y."/>
            <person name="Rokas A."/>
            <person name="Rosa C.A."/>
            <person name="Scheuner C."/>
            <person name="Sibirny A.A."/>
            <person name="Slot J.C."/>
            <person name="Stielow J.B."/>
            <person name="Sun H."/>
            <person name="Kurtzman C.P."/>
            <person name="Blackwell M."/>
            <person name="Grigoriev I.V."/>
            <person name="Jeffries T.W."/>
        </authorList>
    </citation>
    <scope>NUCLEOTIDE SEQUENCE [LARGE SCALE GENOMIC DNA]</scope>
    <source>
        <strain evidence="5">NRRL Y-1933</strain>
    </source>
</reference>
<accession>A0A1E4RBE8</accession>
<evidence type="ECO:0000313" key="5">
    <source>
        <dbReference type="Proteomes" id="UP000095085"/>
    </source>
</evidence>
<dbReference type="GO" id="GO:0019878">
    <property type="term" value="P:lysine biosynthetic process via aminoadipic acid"/>
    <property type="evidence" value="ECO:0007669"/>
    <property type="project" value="TreeGrafter"/>
</dbReference>
<evidence type="ECO:0000256" key="1">
    <source>
        <dbReference type="ARBA" id="ARBA00013172"/>
    </source>
</evidence>
<keyword evidence="5" id="KW-1185">Reference proteome</keyword>
<dbReference type="SUPFAM" id="SSF56214">
    <property type="entry name" value="4'-phosphopantetheinyl transferase"/>
    <property type="match status" value="2"/>
</dbReference>
<dbReference type="GO" id="GO:0005829">
    <property type="term" value="C:cytosol"/>
    <property type="evidence" value="ECO:0007669"/>
    <property type="project" value="TreeGrafter"/>
</dbReference>
<dbReference type="Gene3D" id="3.90.470.20">
    <property type="entry name" value="4'-phosphopantetheinyl transferase domain"/>
    <property type="match status" value="2"/>
</dbReference>
<dbReference type="STRING" id="984485.A0A1E4RBE8"/>
<dbReference type="InterPro" id="IPR037143">
    <property type="entry name" value="4-PPantetheinyl_Trfase_dom_sf"/>
</dbReference>
<dbReference type="InterPro" id="IPR050559">
    <property type="entry name" value="P-Pant_transferase_sf"/>
</dbReference>
<name>A0A1E4RBE8_9ASCO</name>
<evidence type="ECO:0000313" key="4">
    <source>
        <dbReference type="EMBL" id="ODV64592.1"/>
    </source>
</evidence>
<dbReference type="EC" id="2.7.8.7" evidence="1"/>
<dbReference type="AlphaFoldDB" id="A0A1E4RBE8"/>
<organism evidence="4 5">
    <name type="scientific">Hyphopichia burtonii NRRL Y-1933</name>
    <dbReference type="NCBI Taxonomy" id="984485"/>
    <lineage>
        <taxon>Eukaryota</taxon>
        <taxon>Fungi</taxon>
        <taxon>Dikarya</taxon>
        <taxon>Ascomycota</taxon>
        <taxon>Saccharomycotina</taxon>
        <taxon>Pichiomycetes</taxon>
        <taxon>Debaryomycetaceae</taxon>
        <taxon>Hyphopichia</taxon>
    </lineage>
</organism>